<dbReference type="EMBL" id="JAPTGG010000013">
    <property type="protein sequence ID" value="MCZ0866542.1"/>
    <property type="molecule type" value="Genomic_DNA"/>
</dbReference>
<dbReference type="InterPro" id="IPR022260">
    <property type="entry name" value="Integr_conj_element_PilL"/>
</dbReference>
<evidence type="ECO:0000313" key="2">
    <source>
        <dbReference type="EMBL" id="MCZ0866542.1"/>
    </source>
</evidence>
<dbReference type="Proteomes" id="UP001069090">
    <property type="component" value="Unassembled WGS sequence"/>
</dbReference>
<protein>
    <submittedName>
        <fullName evidence="2">PilL N-terminal domain-containing protein</fullName>
    </submittedName>
</protein>
<feature type="signal peptide" evidence="1">
    <location>
        <begin position="1"/>
        <end position="19"/>
    </location>
</feature>
<keyword evidence="1" id="KW-0732">Signal</keyword>
<accession>A0A9J6RP95</accession>
<organism evidence="2 3">
    <name type="scientific">Dasania phycosphaerae</name>
    <dbReference type="NCBI Taxonomy" id="2950436"/>
    <lineage>
        <taxon>Bacteria</taxon>
        <taxon>Pseudomonadati</taxon>
        <taxon>Pseudomonadota</taxon>
        <taxon>Gammaproteobacteria</taxon>
        <taxon>Cellvibrionales</taxon>
        <taxon>Spongiibacteraceae</taxon>
        <taxon>Dasania</taxon>
    </lineage>
</organism>
<dbReference type="RefSeq" id="WP_004748799.1">
    <property type="nucleotide sequence ID" value="NZ_JAPTGG010000013.1"/>
</dbReference>
<proteinExistence type="predicted"/>
<comment type="caution">
    <text evidence="2">The sequence shown here is derived from an EMBL/GenBank/DDBJ whole genome shotgun (WGS) entry which is preliminary data.</text>
</comment>
<dbReference type="AlphaFoldDB" id="A0A9J6RP95"/>
<dbReference type="NCBIfam" id="TIGR03748">
    <property type="entry name" value="conj_PilL"/>
    <property type="match status" value="1"/>
</dbReference>
<feature type="chain" id="PRO_5039921523" evidence="1">
    <location>
        <begin position="20"/>
        <end position="150"/>
    </location>
</feature>
<evidence type="ECO:0000313" key="3">
    <source>
        <dbReference type="Proteomes" id="UP001069090"/>
    </source>
</evidence>
<evidence type="ECO:0000256" key="1">
    <source>
        <dbReference type="SAM" id="SignalP"/>
    </source>
</evidence>
<sequence length="150" mass="16492">MKKTAIAVAMCCFSTLASAESKPLDIGESNRIEVMQTGRYTYVKNIPPVDQLNPLKVVIKTRIPQSVETVGQTVEFLLARSGYVLADKTVLSEEAKTLLSLPLPQVHRNIGPMTLDKALHTLSGDAFELVVDPVHRKVAYELSTKLARSE</sequence>
<dbReference type="GeneID" id="23447938"/>
<gene>
    <name evidence="2" type="ORF">O0V09_15120</name>
</gene>
<name>A0A9J6RP95_9GAMM</name>
<reference evidence="2 3" key="1">
    <citation type="submission" date="2022-12" db="EMBL/GenBank/DDBJ databases">
        <title>Dasania phycosphaerae sp. nov., isolated from particulate material of the south coast of Korea.</title>
        <authorList>
            <person name="Jiang Y."/>
        </authorList>
    </citation>
    <scope>NUCLEOTIDE SEQUENCE [LARGE SCALE GENOMIC DNA]</scope>
    <source>
        <strain evidence="2 3">GY-19</strain>
    </source>
</reference>
<keyword evidence="3" id="KW-1185">Reference proteome</keyword>